<dbReference type="GO" id="GO:0016887">
    <property type="term" value="F:ATP hydrolysis activity"/>
    <property type="evidence" value="ECO:0007669"/>
    <property type="project" value="InterPro"/>
</dbReference>
<evidence type="ECO:0000256" key="4">
    <source>
        <dbReference type="ARBA" id="ARBA00022475"/>
    </source>
</evidence>
<accession>A0A554SB86</accession>
<dbReference type="RefSeq" id="WP_143913093.1">
    <property type="nucleotide sequence ID" value="NZ_VLNT01000005.1"/>
</dbReference>
<organism evidence="9 10">
    <name type="scientific">Aeromicrobium piscarium</name>
    <dbReference type="NCBI Taxonomy" id="2590901"/>
    <lineage>
        <taxon>Bacteria</taxon>
        <taxon>Bacillati</taxon>
        <taxon>Actinomycetota</taxon>
        <taxon>Actinomycetes</taxon>
        <taxon>Propionibacteriales</taxon>
        <taxon>Nocardioidaceae</taxon>
        <taxon>Aeromicrobium</taxon>
    </lineage>
</organism>
<keyword evidence="10" id="KW-1185">Reference proteome</keyword>
<name>A0A554SB86_9ACTN</name>
<comment type="subcellular location">
    <subcellularLocation>
        <location evidence="1">Cell membrane</location>
        <topology evidence="1">Peripheral membrane protein</topology>
    </subcellularLocation>
</comment>
<dbReference type="Proteomes" id="UP000316988">
    <property type="component" value="Unassembled WGS sequence"/>
</dbReference>
<dbReference type="NCBIfam" id="TIGR01727">
    <property type="entry name" value="oligo_HPY"/>
    <property type="match status" value="1"/>
</dbReference>
<evidence type="ECO:0000256" key="6">
    <source>
        <dbReference type="ARBA" id="ARBA00022840"/>
    </source>
</evidence>
<keyword evidence="3" id="KW-0813">Transport</keyword>
<dbReference type="Gene3D" id="3.40.50.300">
    <property type="entry name" value="P-loop containing nucleotide triphosphate hydrolases"/>
    <property type="match status" value="1"/>
</dbReference>
<dbReference type="SUPFAM" id="SSF52540">
    <property type="entry name" value="P-loop containing nucleoside triphosphate hydrolases"/>
    <property type="match status" value="1"/>
</dbReference>
<proteinExistence type="inferred from homology"/>
<keyword evidence="6 9" id="KW-0067">ATP-binding</keyword>
<sequence>MTTVPVLNVQGLEVFFGHGEERVQALHDVSFTIERGEIVGLVGESGSGKTVTSLALMGLLDPRSSRIEGQAELDGTRLWDDANRRRPQAEVPMAMVFQEPMTALDPVFSVGYQLIETLRLRQGLSTARARAAALDLLDAVGISDPRARLRAYPHELSGGMRQRVMIAIALACAPQLLIADEPTTAVDVTIQAQLLELIKGIAADRGMSVLFVTHDLGVVAETCDRMITMYAGRIVERGPVGEVLAAPAHPYTSGLLAALPSPQHRDRRLATIPGRVPPPGERITGCVFAPRCQHRADICAEPVELGPFSAAREVRCVRAHEIHTTGADT</sequence>
<evidence type="ECO:0000313" key="10">
    <source>
        <dbReference type="Proteomes" id="UP000316988"/>
    </source>
</evidence>
<dbReference type="SMART" id="SM00382">
    <property type="entry name" value="AAA"/>
    <property type="match status" value="1"/>
</dbReference>
<keyword evidence="5" id="KW-0547">Nucleotide-binding</keyword>
<dbReference type="PROSITE" id="PS50893">
    <property type="entry name" value="ABC_TRANSPORTER_2"/>
    <property type="match status" value="1"/>
</dbReference>
<gene>
    <name evidence="9" type="ORF">FNM00_08255</name>
</gene>
<evidence type="ECO:0000259" key="8">
    <source>
        <dbReference type="PROSITE" id="PS50893"/>
    </source>
</evidence>
<comment type="similarity">
    <text evidence="2">Belongs to the ABC transporter superfamily.</text>
</comment>
<dbReference type="InterPro" id="IPR003439">
    <property type="entry name" value="ABC_transporter-like_ATP-bd"/>
</dbReference>
<comment type="caution">
    <text evidence="9">The sequence shown here is derived from an EMBL/GenBank/DDBJ whole genome shotgun (WGS) entry which is preliminary data.</text>
</comment>
<dbReference type="InterPro" id="IPR017871">
    <property type="entry name" value="ABC_transporter-like_CS"/>
</dbReference>
<evidence type="ECO:0000256" key="3">
    <source>
        <dbReference type="ARBA" id="ARBA00022448"/>
    </source>
</evidence>
<dbReference type="InterPro" id="IPR003593">
    <property type="entry name" value="AAA+_ATPase"/>
</dbReference>
<dbReference type="AlphaFoldDB" id="A0A554SB86"/>
<evidence type="ECO:0000313" key="9">
    <source>
        <dbReference type="EMBL" id="TSD63597.1"/>
    </source>
</evidence>
<dbReference type="InterPro" id="IPR050388">
    <property type="entry name" value="ABC_Ni/Peptide_Import"/>
</dbReference>
<dbReference type="CDD" id="cd03257">
    <property type="entry name" value="ABC_NikE_OppD_transporters"/>
    <property type="match status" value="1"/>
</dbReference>
<dbReference type="FunFam" id="3.40.50.300:FF:000016">
    <property type="entry name" value="Oligopeptide ABC transporter ATP-binding component"/>
    <property type="match status" value="1"/>
</dbReference>
<evidence type="ECO:0000256" key="7">
    <source>
        <dbReference type="ARBA" id="ARBA00023136"/>
    </source>
</evidence>
<dbReference type="GO" id="GO:0015833">
    <property type="term" value="P:peptide transport"/>
    <property type="evidence" value="ECO:0007669"/>
    <property type="project" value="InterPro"/>
</dbReference>
<evidence type="ECO:0000256" key="5">
    <source>
        <dbReference type="ARBA" id="ARBA00022741"/>
    </source>
</evidence>
<dbReference type="GO" id="GO:0005524">
    <property type="term" value="F:ATP binding"/>
    <property type="evidence" value="ECO:0007669"/>
    <property type="project" value="UniProtKB-KW"/>
</dbReference>
<dbReference type="InterPro" id="IPR027417">
    <property type="entry name" value="P-loop_NTPase"/>
</dbReference>
<reference evidence="9 10" key="1">
    <citation type="submission" date="2019-07" db="EMBL/GenBank/DDBJ databases">
        <authorList>
            <person name="Zhao L.H."/>
        </authorList>
    </citation>
    <scope>NUCLEOTIDE SEQUENCE [LARGE SCALE GENOMIC DNA]</scope>
    <source>
        <strain evidence="9 10">Co35</strain>
    </source>
</reference>
<dbReference type="PANTHER" id="PTHR43297:SF2">
    <property type="entry name" value="DIPEPTIDE TRANSPORT ATP-BINDING PROTEIN DPPD"/>
    <property type="match status" value="1"/>
</dbReference>
<feature type="domain" description="ABC transporter" evidence="8">
    <location>
        <begin position="9"/>
        <end position="256"/>
    </location>
</feature>
<dbReference type="OrthoDB" id="5357528at2"/>
<protein>
    <submittedName>
        <fullName evidence="9">ABC transporter ATP-binding protein</fullName>
    </submittedName>
</protein>
<dbReference type="PROSITE" id="PS00211">
    <property type="entry name" value="ABC_TRANSPORTER_1"/>
    <property type="match status" value="1"/>
</dbReference>
<keyword evidence="4" id="KW-1003">Cell membrane</keyword>
<dbReference type="GO" id="GO:0005886">
    <property type="term" value="C:plasma membrane"/>
    <property type="evidence" value="ECO:0007669"/>
    <property type="project" value="UniProtKB-SubCell"/>
</dbReference>
<dbReference type="Pfam" id="PF08352">
    <property type="entry name" value="oligo_HPY"/>
    <property type="match status" value="1"/>
</dbReference>
<dbReference type="Pfam" id="PF00005">
    <property type="entry name" value="ABC_tran"/>
    <property type="match status" value="1"/>
</dbReference>
<dbReference type="InterPro" id="IPR013563">
    <property type="entry name" value="Oligopep_ABC_C"/>
</dbReference>
<evidence type="ECO:0000256" key="2">
    <source>
        <dbReference type="ARBA" id="ARBA00005417"/>
    </source>
</evidence>
<dbReference type="PANTHER" id="PTHR43297">
    <property type="entry name" value="OLIGOPEPTIDE TRANSPORT ATP-BINDING PROTEIN APPD"/>
    <property type="match status" value="1"/>
</dbReference>
<evidence type="ECO:0000256" key="1">
    <source>
        <dbReference type="ARBA" id="ARBA00004202"/>
    </source>
</evidence>
<dbReference type="EMBL" id="VLNT01000005">
    <property type="protein sequence ID" value="TSD63597.1"/>
    <property type="molecule type" value="Genomic_DNA"/>
</dbReference>
<keyword evidence="7" id="KW-0472">Membrane</keyword>